<dbReference type="InterPro" id="IPR035104">
    <property type="entry name" value="Ribosomal_protein_S1-like"/>
</dbReference>
<feature type="domain" description="S1 motif" evidence="5">
    <location>
        <begin position="297"/>
        <end position="363"/>
    </location>
</feature>
<protein>
    <recommendedName>
        <fullName evidence="5">S1 motif domain-containing protein</fullName>
    </recommendedName>
</protein>
<dbReference type="InterPro" id="IPR050437">
    <property type="entry name" value="Ribos_protein_bS1-like"/>
</dbReference>
<dbReference type="SMART" id="SM00316">
    <property type="entry name" value="S1"/>
    <property type="match status" value="4"/>
</dbReference>
<dbReference type="PANTHER" id="PTHR10724:SF7">
    <property type="entry name" value="SMALL RIBOSOMAL SUBUNIT PROTEIN BS1C"/>
    <property type="match status" value="1"/>
</dbReference>
<keyword evidence="3" id="KW-0687">Ribonucleoprotein</keyword>
<organism evidence="6 7">
    <name type="scientific">Candidatus Komeilibacteria bacterium RIFCSPLOWO2_01_FULL_45_10</name>
    <dbReference type="NCBI Taxonomy" id="1798550"/>
    <lineage>
        <taxon>Bacteria</taxon>
        <taxon>Candidatus Komeiliibacteriota</taxon>
    </lineage>
</organism>
<sequence length="396" mass="43994">MKITKIAPKKSKVMDDLLLLAEAKSIPKTGDLVESTVLSVAKNEVYVDIDGLTTGVVRGKEIYDESGEYSEVKVGDRVTATVLEMENENGEMELSFRFAGHQKAWNNLENLLKTQAVTPAKVIDANKGGLMVKLGNVIGFLPVSQLSIENYPRVEGGDKTKILSALRKFIGMPLKVKVIDINEQEEKLIVSEKAAWDEKQQKTLARYKIGDVVEGKITGVTNFGAFVEFGESEDALEGLIHISELAWQRIDDPKQIVKVGDKVKAAIIDVQEGRISLSMKKLTDDPWKNVTEKYKVSQKVQGKVLKLNPFGAFVELDKDIHGLIHISELSGKDHKVELKEGETNDFYIISLEPAEHRLGLSLKKPKDREEKPEEPKTEEKASASALRASADKENKE</sequence>
<reference evidence="6 7" key="1">
    <citation type="journal article" date="2016" name="Nat. Commun.">
        <title>Thousands of microbial genomes shed light on interconnected biogeochemical processes in an aquifer system.</title>
        <authorList>
            <person name="Anantharaman K."/>
            <person name="Brown C.T."/>
            <person name="Hug L.A."/>
            <person name="Sharon I."/>
            <person name="Castelle C.J."/>
            <person name="Probst A.J."/>
            <person name="Thomas B.C."/>
            <person name="Singh A."/>
            <person name="Wilkins M.J."/>
            <person name="Karaoz U."/>
            <person name="Brodie E.L."/>
            <person name="Williams K.H."/>
            <person name="Hubbard S.S."/>
            <person name="Banfield J.F."/>
        </authorList>
    </citation>
    <scope>NUCLEOTIDE SEQUENCE [LARGE SCALE GENOMIC DNA]</scope>
</reference>
<dbReference type="InterPro" id="IPR012340">
    <property type="entry name" value="NA-bd_OB-fold"/>
</dbReference>
<dbReference type="GO" id="GO:0003735">
    <property type="term" value="F:structural constituent of ribosome"/>
    <property type="evidence" value="ECO:0007669"/>
    <property type="project" value="TreeGrafter"/>
</dbReference>
<accession>A0A1G2BKP5</accession>
<dbReference type="EMBL" id="MHKL01000039">
    <property type="protein sequence ID" value="OGY88777.1"/>
    <property type="molecule type" value="Genomic_DNA"/>
</dbReference>
<evidence type="ECO:0000259" key="5">
    <source>
        <dbReference type="PROSITE" id="PS50126"/>
    </source>
</evidence>
<feature type="domain" description="S1 motif" evidence="5">
    <location>
        <begin position="115"/>
        <end position="193"/>
    </location>
</feature>
<evidence type="ECO:0000256" key="2">
    <source>
        <dbReference type="ARBA" id="ARBA00022980"/>
    </source>
</evidence>
<dbReference type="GO" id="GO:0003729">
    <property type="term" value="F:mRNA binding"/>
    <property type="evidence" value="ECO:0007669"/>
    <property type="project" value="TreeGrafter"/>
</dbReference>
<dbReference type="FunFam" id="2.40.50.140:FF:000051">
    <property type="entry name" value="RNA-binding transcriptional accessory protein"/>
    <property type="match status" value="1"/>
</dbReference>
<comment type="caution">
    <text evidence="6">The sequence shown here is derived from an EMBL/GenBank/DDBJ whole genome shotgun (WGS) entry which is preliminary data.</text>
</comment>
<dbReference type="SUPFAM" id="SSF50249">
    <property type="entry name" value="Nucleic acid-binding proteins"/>
    <property type="match status" value="4"/>
</dbReference>
<dbReference type="Proteomes" id="UP000178849">
    <property type="component" value="Unassembled WGS sequence"/>
</dbReference>
<dbReference type="STRING" id="1798550.A2927_01500"/>
<dbReference type="PROSITE" id="PS50126">
    <property type="entry name" value="S1"/>
    <property type="match status" value="4"/>
</dbReference>
<evidence type="ECO:0000313" key="7">
    <source>
        <dbReference type="Proteomes" id="UP000178849"/>
    </source>
</evidence>
<dbReference type="GO" id="GO:0006412">
    <property type="term" value="P:translation"/>
    <property type="evidence" value="ECO:0007669"/>
    <property type="project" value="TreeGrafter"/>
</dbReference>
<evidence type="ECO:0000256" key="3">
    <source>
        <dbReference type="ARBA" id="ARBA00023274"/>
    </source>
</evidence>
<evidence type="ECO:0000256" key="1">
    <source>
        <dbReference type="ARBA" id="ARBA00006767"/>
    </source>
</evidence>
<feature type="region of interest" description="Disordered" evidence="4">
    <location>
        <begin position="359"/>
        <end position="396"/>
    </location>
</feature>
<feature type="domain" description="S1 motif" evidence="5">
    <location>
        <begin position="210"/>
        <end position="280"/>
    </location>
</feature>
<name>A0A1G2BKP5_9BACT</name>
<keyword evidence="2" id="KW-0689">Ribosomal protein</keyword>
<dbReference type="PRINTS" id="PR00681">
    <property type="entry name" value="RIBOSOMALS1"/>
</dbReference>
<proteinExistence type="inferred from homology"/>
<feature type="compositionally biased region" description="Basic and acidic residues" evidence="4">
    <location>
        <begin position="359"/>
        <end position="381"/>
    </location>
</feature>
<dbReference type="Pfam" id="PF00575">
    <property type="entry name" value="S1"/>
    <property type="match status" value="4"/>
</dbReference>
<dbReference type="AlphaFoldDB" id="A0A1G2BKP5"/>
<feature type="domain" description="S1 motif" evidence="5">
    <location>
        <begin position="30"/>
        <end position="97"/>
    </location>
</feature>
<evidence type="ECO:0000256" key="4">
    <source>
        <dbReference type="SAM" id="MobiDB-lite"/>
    </source>
</evidence>
<dbReference type="Gene3D" id="2.40.50.140">
    <property type="entry name" value="Nucleic acid-binding proteins"/>
    <property type="match status" value="4"/>
</dbReference>
<gene>
    <name evidence="6" type="ORF">A2927_01500</name>
</gene>
<dbReference type="PANTHER" id="PTHR10724">
    <property type="entry name" value="30S RIBOSOMAL PROTEIN S1"/>
    <property type="match status" value="1"/>
</dbReference>
<dbReference type="GO" id="GO:0005737">
    <property type="term" value="C:cytoplasm"/>
    <property type="evidence" value="ECO:0007669"/>
    <property type="project" value="UniProtKB-ARBA"/>
</dbReference>
<comment type="similarity">
    <text evidence="1">Belongs to the bacterial ribosomal protein bS1 family.</text>
</comment>
<dbReference type="InterPro" id="IPR003029">
    <property type="entry name" value="S1_domain"/>
</dbReference>
<evidence type="ECO:0000313" key="6">
    <source>
        <dbReference type="EMBL" id="OGY88777.1"/>
    </source>
</evidence>